<dbReference type="GO" id="GO:0006313">
    <property type="term" value="P:DNA transposition"/>
    <property type="evidence" value="ECO:0007669"/>
    <property type="project" value="InterPro"/>
</dbReference>
<proteinExistence type="predicted"/>
<evidence type="ECO:0000313" key="2">
    <source>
        <dbReference type="EMBL" id="OAI01521.1"/>
    </source>
</evidence>
<dbReference type="EMBL" id="LUUH01000067">
    <property type="protein sequence ID" value="OAI01521.1"/>
    <property type="molecule type" value="Genomic_DNA"/>
</dbReference>
<protein>
    <recommendedName>
        <fullName evidence="1">Transposase IS110-like N-terminal domain-containing protein</fullName>
    </recommendedName>
</protein>
<dbReference type="PANTHER" id="PTHR33055:SF13">
    <property type="entry name" value="TRANSPOSASE"/>
    <property type="match status" value="1"/>
</dbReference>
<name>A0A177M7C0_METMH</name>
<evidence type="ECO:0000259" key="1">
    <source>
        <dbReference type="Pfam" id="PF01548"/>
    </source>
</evidence>
<dbReference type="PANTHER" id="PTHR33055">
    <property type="entry name" value="TRANSPOSASE FOR INSERTION SEQUENCE ELEMENT IS1111A"/>
    <property type="match status" value="1"/>
</dbReference>
<comment type="caution">
    <text evidence="2">The sequence shown here is derived from an EMBL/GenBank/DDBJ whole genome shotgun (WGS) entry which is preliminary data.</text>
</comment>
<evidence type="ECO:0000313" key="3">
    <source>
        <dbReference type="Proteomes" id="UP000077763"/>
    </source>
</evidence>
<reference evidence="2 3" key="1">
    <citation type="submission" date="2016-03" db="EMBL/GenBank/DDBJ databases">
        <authorList>
            <person name="Ploux O."/>
        </authorList>
    </citation>
    <scope>NUCLEOTIDE SEQUENCE [LARGE SCALE GENOMIC DNA]</scope>
    <source>
        <strain evidence="2 3">R-45371</strain>
    </source>
</reference>
<accession>A0A177M7C0</accession>
<feature type="domain" description="Transposase IS110-like N-terminal" evidence="1">
    <location>
        <begin position="7"/>
        <end position="147"/>
    </location>
</feature>
<dbReference type="Proteomes" id="UP000077763">
    <property type="component" value="Unassembled WGS sequence"/>
</dbReference>
<dbReference type="GO" id="GO:0003677">
    <property type="term" value="F:DNA binding"/>
    <property type="evidence" value="ECO:0007669"/>
    <property type="project" value="InterPro"/>
</dbReference>
<organism evidence="2 3">
    <name type="scientific">Methylomonas methanica</name>
    <dbReference type="NCBI Taxonomy" id="421"/>
    <lineage>
        <taxon>Bacteria</taxon>
        <taxon>Pseudomonadati</taxon>
        <taxon>Pseudomonadota</taxon>
        <taxon>Gammaproteobacteria</taxon>
        <taxon>Methylococcales</taxon>
        <taxon>Methylococcaceae</taxon>
        <taxon>Methylomonas</taxon>
    </lineage>
</organism>
<dbReference type="RefSeq" id="WP_064037561.1">
    <property type="nucleotide sequence ID" value="NZ_LUUH01000067.1"/>
</dbReference>
<gene>
    <name evidence="2" type="ORF">A1353_17845</name>
</gene>
<dbReference type="InterPro" id="IPR002525">
    <property type="entry name" value="Transp_IS110-like_N"/>
</dbReference>
<dbReference type="InterPro" id="IPR047650">
    <property type="entry name" value="Transpos_IS110"/>
</dbReference>
<sequence>MTSEMLIGIDAAKDELVIDSEQELLTIANTAEAIDAWLKTLPTESYIGLEAPSDYHQLMAERAVSMGKVVYVLNPRDMRPYALGLGRRGKTDRVDAHMIRRFITAERGHLRPYQPASAIQHQLALLQRRRATVVKHRQALQKALRSVNELEAPLFDTLAALDVLLKHIDQQLEGVLTLQPALASPSPAS</sequence>
<dbReference type="AlphaFoldDB" id="A0A177M7C0"/>
<dbReference type="GO" id="GO:0004803">
    <property type="term" value="F:transposase activity"/>
    <property type="evidence" value="ECO:0007669"/>
    <property type="project" value="InterPro"/>
</dbReference>
<dbReference type="Pfam" id="PF01548">
    <property type="entry name" value="DEDD_Tnp_IS110"/>
    <property type="match status" value="1"/>
</dbReference>